<dbReference type="Proteomes" id="UP001151760">
    <property type="component" value="Unassembled WGS sequence"/>
</dbReference>
<organism evidence="1 2">
    <name type="scientific">Tanacetum coccineum</name>
    <dbReference type="NCBI Taxonomy" id="301880"/>
    <lineage>
        <taxon>Eukaryota</taxon>
        <taxon>Viridiplantae</taxon>
        <taxon>Streptophyta</taxon>
        <taxon>Embryophyta</taxon>
        <taxon>Tracheophyta</taxon>
        <taxon>Spermatophyta</taxon>
        <taxon>Magnoliopsida</taxon>
        <taxon>eudicotyledons</taxon>
        <taxon>Gunneridae</taxon>
        <taxon>Pentapetalae</taxon>
        <taxon>asterids</taxon>
        <taxon>campanulids</taxon>
        <taxon>Asterales</taxon>
        <taxon>Asteraceae</taxon>
        <taxon>Asteroideae</taxon>
        <taxon>Anthemideae</taxon>
        <taxon>Anthemidinae</taxon>
        <taxon>Tanacetum</taxon>
    </lineage>
</organism>
<comment type="caution">
    <text evidence="1">The sequence shown here is derived from an EMBL/GenBank/DDBJ whole genome shotgun (WGS) entry which is preliminary data.</text>
</comment>
<evidence type="ECO:0000313" key="2">
    <source>
        <dbReference type="Proteomes" id="UP001151760"/>
    </source>
</evidence>
<sequence>MKHSYSNDDICFSIDVIDEILEEDFDDLLDEGSKILYYIEGTPLEDKIFPEFDEFIAMNIEENTEPKISEEEITFKKSHSIQNIKSRNLLKNLIRILNSNLFLIT</sequence>
<gene>
    <name evidence="1" type="ORF">Tco_0680031</name>
</gene>
<protein>
    <recommendedName>
        <fullName evidence="3">Reverse transcriptase domain-containing protein</fullName>
    </recommendedName>
</protein>
<evidence type="ECO:0000313" key="1">
    <source>
        <dbReference type="EMBL" id="GJS65467.1"/>
    </source>
</evidence>
<accession>A0ABQ4XK63</accession>
<reference evidence="1" key="1">
    <citation type="journal article" date="2022" name="Int. J. Mol. Sci.">
        <title>Draft Genome of Tanacetum Coccineum: Genomic Comparison of Closely Related Tanacetum-Family Plants.</title>
        <authorList>
            <person name="Yamashiro T."/>
            <person name="Shiraishi A."/>
            <person name="Nakayama K."/>
            <person name="Satake H."/>
        </authorList>
    </citation>
    <scope>NUCLEOTIDE SEQUENCE</scope>
</reference>
<evidence type="ECO:0008006" key="3">
    <source>
        <dbReference type="Google" id="ProtNLM"/>
    </source>
</evidence>
<dbReference type="EMBL" id="BQNB010009580">
    <property type="protein sequence ID" value="GJS65467.1"/>
    <property type="molecule type" value="Genomic_DNA"/>
</dbReference>
<keyword evidence="2" id="KW-1185">Reference proteome</keyword>
<name>A0ABQ4XK63_9ASTR</name>
<proteinExistence type="predicted"/>
<reference evidence="1" key="2">
    <citation type="submission" date="2022-01" db="EMBL/GenBank/DDBJ databases">
        <authorList>
            <person name="Yamashiro T."/>
            <person name="Shiraishi A."/>
            <person name="Satake H."/>
            <person name="Nakayama K."/>
        </authorList>
    </citation>
    <scope>NUCLEOTIDE SEQUENCE</scope>
</reference>